<sequence length="699" mass="76827">MADMADDAQGASARVKFYAQTFTVFHSLQSIAASQLHDDGALDGGAPSVQSMQYFSRIGALYSDEIHQYFSALESQGDPVEHLRHIQTLHTIFRLAQVLYFPPDGSGMGVVGEELLHWLNAHDVAPTTEQGHQIAQTSPPHEHPEYWDYVFRCVLRGFYSTAATVLQSYALSSESSTLRALAADTAQLLQSAPRSTAHATEQSFQSAHRSWLASVRALLSSVQHKMDTIQTELRSNDELRLELEAQFRCLLELLAGVPERVLEFSEDWKEAVAAWVTLVQPLLKRDDLPEVVQLVTDRLPVDGTLASENILWALMAGDVPKAVRLAIDHDQWLATHLGDYCDKAGLLEGASAPQDESEGETGSDGQTTLRDSLVFTWARILVDEERLWRMALSYLASVPTASARTRMRGILFNVPLQSGDVAFEQVEEVLSACIEYGMDDEVRIICKRLGHALMEQQKYGLAVAYAVRARDARQIREIADRMLDDYFEHGVDAFVKSVETIPRVLLDDAASVADAAIANTNANANINANMNTNTNTGTAIATASTTDMEDGFAAPRSSIFDAATFAPLAFHVKYCDFFHLFADSHSWAQAAQALYQLMTSAVTPESFLAVLLVDALPILQSDRLYFGVDETYELLRIAEKVAAGADGPDAAHYMSSLERLLHREAAQGAGALAQERLSVVRLALAQYLARVCIAPSIDS</sequence>
<name>A0AAF0EYH0_9BASI</name>
<evidence type="ECO:0000256" key="6">
    <source>
        <dbReference type="ARBA" id="ARBA00023010"/>
    </source>
</evidence>
<keyword evidence="9" id="KW-0472">Membrane</keyword>
<evidence type="ECO:0000256" key="5">
    <source>
        <dbReference type="ARBA" id="ARBA00022927"/>
    </source>
</evidence>
<dbReference type="GO" id="GO:0006406">
    <property type="term" value="P:mRNA export from nucleus"/>
    <property type="evidence" value="ECO:0007669"/>
    <property type="project" value="TreeGrafter"/>
</dbReference>
<organism evidence="10 11">
    <name type="scientific">Malassezia cuniculi</name>
    <dbReference type="NCBI Taxonomy" id="948313"/>
    <lineage>
        <taxon>Eukaryota</taxon>
        <taxon>Fungi</taxon>
        <taxon>Dikarya</taxon>
        <taxon>Basidiomycota</taxon>
        <taxon>Ustilaginomycotina</taxon>
        <taxon>Malasseziomycetes</taxon>
        <taxon>Malasseziales</taxon>
        <taxon>Malasseziaceae</taxon>
        <taxon>Malassezia</taxon>
    </lineage>
</organism>
<dbReference type="PANTHER" id="PTHR13373:SF21">
    <property type="entry name" value="NUCLEAR PORE COMPLEX PROTEIN NUP85"/>
    <property type="match status" value="1"/>
</dbReference>
<evidence type="ECO:0000313" key="11">
    <source>
        <dbReference type="Proteomes" id="UP001219933"/>
    </source>
</evidence>
<keyword evidence="5 9" id="KW-0653">Protein transport</keyword>
<protein>
    <recommendedName>
        <fullName evidence="9">Nuclear pore complex protein Nup85</fullName>
    </recommendedName>
</protein>
<keyword evidence="4 9" id="KW-0509">mRNA transport</keyword>
<evidence type="ECO:0000313" key="10">
    <source>
        <dbReference type="EMBL" id="WFD36799.1"/>
    </source>
</evidence>
<evidence type="ECO:0000256" key="1">
    <source>
        <dbReference type="ARBA" id="ARBA00004567"/>
    </source>
</evidence>
<dbReference type="GO" id="GO:0006606">
    <property type="term" value="P:protein import into nucleus"/>
    <property type="evidence" value="ECO:0007669"/>
    <property type="project" value="TreeGrafter"/>
</dbReference>
<evidence type="ECO:0000256" key="2">
    <source>
        <dbReference type="ARBA" id="ARBA00005573"/>
    </source>
</evidence>
<dbReference type="GO" id="GO:0017056">
    <property type="term" value="F:structural constituent of nuclear pore"/>
    <property type="evidence" value="ECO:0007669"/>
    <property type="project" value="TreeGrafter"/>
</dbReference>
<evidence type="ECO:0000256" key="4">
    <source>
        <dbReference type="ARBA" id="ARBA00022816"/>
    </source>
</evidence>
<dbReference type="InterPro" id="IPR011502">
    <property type="entry name" value="Nucleoporin_Nup85"/>
</dbReference>
<dbReference type="Proteomes" id="UP001219933">
    <property type="component" value="Chromosome 5"/>
</dbReference>
<reference evidence="10" key="1">
    <citation type="submission" date="2023-03" db="EMBL/GenBank/DDBJ databases">
        <title>Mating type loci evolution in Malassezia.</title>
        <authorList>
            <person name="Coelho M.A."/>
        </authorList>
    </citation>
    <scope>NUCLEOTIDE SEQUENCE</scope>
    <source>
        <strain evidence="10">CBS 11721</strain>
    </source>
</reference>
<dbReference type="GO" id="GO:0031080">
    <property type="term" value="C:nuclear pore outer ring"/>
    <property type="evidence" value="ECO:0007669"/>
    <property type="project" value="TreeGrafter"/>
</dbReference>
<comment type="function">
    <text evidence="9">Functions as a component of the nuclear pore complex (NPC).</text>
</comment>
<dbReference type="GO" id="GO:0031965">
    <property type="term" value="C:nuclear membrane"/>
    <property type="evidence" value="ECO:0007669"/>
    <property type="project" value="UniProtKB-UniRule"/>
</dbReference>
<proteinExistence type="inferred from homology"/>
<evidence type="ECO:0000256" key="3">
    <source>
        <dbReference type="ARBA" id="ARBA00022448"/>
    </source>
</evidence>
<dbReference type="Pfam" id="PF07575">
    <property type="entry name" value="Nucleopor_Nup85"/>
    <property type="match status" value="1"/>
</dbReference>
<comment type="similarity">
    <text evidence="2 9">Belongs to the nucleoporin Nup85 family.</text>
</comment>
<comment type="subunit">
    <text evidence="9">Component of the nuclear pore complex (NPC).</text>
</comment>
<keyword evidence="6 9" id="KW-0811">Translocation</keyword>
<keyword evidence="7 9" id="KW-0906">Nuclear pore complex</keyword>
<dbReference type="EMBL" id="CP119881">
    <property type="protein sequence ID" value="WFD36799.1"/>
    <property type="molecule type" value="Genomic_DNA"/>
</dbReference>
<evidence type="ECO:0000256" key="9">
    <source>
        <dbReference type="RuleBase" id="RU365073"/>
    </source>
</evidence>
<keyword evidence="11" id="KW-1185">Reference proteome</keyword>
<evidence type="ECO:0000256" key="7">
    <source>
        <dbReference type="ARBA" id="ARBA00023132"/>
    </source>
</evidence>
<dbReference type="GO" id="GO:0045893">
    <property type="term" value="P:positive regulation of DNA-templated transcription"/>
    <property type="evidence" value="ECO:0007669"/>
    <property type="project" value="TreeGrafter"/>
</dbReference>
<keyword evidence="8 9" id="KW-0539">Nucleus</keyword>
<dbReference type="AlphaFoldDB" id="A0AAF0EYH0"/>
<comment type="subcellular location">
    <subcellularLocation>
        <location evidence="1 9">Nucleus</location>
        <location evidence="1 9">Nuclear pore complex</location>
    </subcellularLocation>
</comment>
<accession>A0AAF0EYH0</accession>
<keyword evidence="3 9" id="KW-0813">Transport</keyword>
<evidence type="ECO:0000256" key="8">
    <source>
        <dbReference type="ARBA" id="ARBA00023242"/>
    </source>
</evidence>
<dbReference type="PANTHER" id="PTHR13373">
    <property type="entry name" value="FROUNT PROTEIN-RELATED"/>
    <property type="match status" value="1"/>
</dbReference>
<gene>
    <name evidence="10" type="ORF">MCUN1_003689</name>
</gene>